<feature type="transmembrane region" description="Helical" evidence="14">
    <location>
        <begin position="294"/>
        <end position="317"/>
    </location>
</feature>
<dbReference type="AlphaFoldDB" id="A0AAD2ADI8"/>
<dbReference type="GO" id="GO:0015297">
    <property type="term" value="F:antiporter activity"/>
    <property type="evidence" value="ECO:0007669"/>
    <property type="project" value="InterPro"/>
</dbReference>
<evidence type="ECO:0000256" key="6">
    <source>
        <dbReference type="ARBA" id="ARBA00022692"/>
    </source>
</evidence>
<dbReference type="EMBL" id="OU503055">
    <property type="protein sequence ID" value="CAI9784221.1"/>
    <property type="molecule type" value="Genomic_DNA"/>
</dbReference>
<dbReference type="NCBIfam" id="TIGR00797">
    <property type="entry name" value="matE"/>
    <property type="match status" value="1"/>
</dbReference>
<dbReference type="SUPFAM" id="SSF49503">
    <property type="entry name" value="Cupredoxins"/>
    <property type="match status" value="1"/>
</dbReference>
<evidence type="ECO:0000256" key="1">
    <source>
        <dbReference type="ARBA" id="ARBA00004141"/>
    </source>
</evidence>
<dbReference type="CDD" id="cd11019">
    <property type="entry name" value="OsENODL1_like"/>
    <property type="match status" value="1"/>
</dbReference>
<proteinExistence type="inferred from homology"/>
<evidence type="ECO:0000259" key="15">
    <source>
        <dbReference type="PROSITE" id="PS51485"/>
    </source>
</evidence>
<dbReference type="InterPro" id="IPR003245">
    <property type="entry name" value="Phytocyanin_dom"/>
</dbReference>
<name>A0AAD2ADI8_9LAMI</name>
<accession>A0AAD2ADI8</accession>
<feature type="transmembrane region" description="Helical" evidence="14">
    <location>
        <begin position="631"/>
        <end position="654"/>
    </location>
</feature>
<dbReference type="GO" id="GO:0009055">
    <property type="term" value="F:electron transfer activity"/>
    <property type="evidence" value="ECO:0007669"/>
    <property type="project" value="InterPro"/>
</dbReference>
<feature type="transmembrane region" description="Helical" evidence="14">
    <location>
        <begin position="338"/>
        <end position="361"/>
    </location>
</feature>
<dbReference type="Pfam" id="PF01554">
    <property type="entry name" value="MatE"/>
    <property type="match status" value="2"/>
</dbReference>
<keyword evidence="5" id="KW-0336">GPI-anchor</keyword>
<comment type="similarity">
    <text evidence="13">Belongs to the early nodulin-like (ENODL) family.</text>
</comment>
<dbReference type="InterPro" id="IPR041846">
    <property type="entry name" value="ENL_dom"/>
</dbReference>
<keyword evidence="6 14" id="KW-0812">Transmembrane</keyword>
<dbReference type="FunFam" id="2.60.40.420:FF:000010">
    <property type="entry name" value="Early nodulin-like protein 1"/>
    <property type="match status" value="1"/>
</dbReference>
<dbReference type="GO" id="GO:0042910">
    <property type="term" value="F:xenobiotic transmembrane transporter activity"/>
    <property type="evidence" value="ECO:0007669"/>
    <property type="project" value="InterPro"/>
</dbReference>
<dbReference type="Pfam" id="PF02298">
    <property type="entry name" value="Cu_bind_like"/>
    <property type="match status" value="1"/>
</dbReference>
<evidence type="ECO:0000256" key="11">
    <source>
        <dbReference type="ARBA" id="ARBA00023180"/>
    </source>
</evidence>
<feature type="transmembrane region" description="Helical" evidence="14">
    <location>
        <begin position="44"/>
        <end position="65"/>
    </location>
</feature>
<keyword evidence="8 14" id="KW-1133">Transmembrane helix</keyword>
<keyword evidence="10" id="KW-1015">Disulfide bond</keyword>
<protein>
    <recommendedName>
        <fullName evidence="14">Protein DETOXIFICATION</fullName>
    </recommendedName>
    <alternativeName>
        <fullName evidence="14">Multidrug and toxic compound extrusion protein</fullName>
    </alternativeName>
</protein>
<evidence type="ECO:0000256" key="4">
    <source>
        <dbReference type="ARBA" id="ARBA00022475"/>
    </source>
</evidence>
<feature type="transmembrane region" description="Helical" evidence="14">
    <location>
        <begin position="181"/>
        <end position="204"/>
    </location>
</feature>
<evidence type="ECO:0000256" key="13">
    <source>
        <dbReference type="ARBA" id="ARBA00035011"/>
    </source>
</evidence>
<feature type="transmembrane region" description="Helical" evidence="14">
    <location>
        <begin position="216"/>
        <end position="234"/>
    </location>
</feature>
<feature type="transmembrane region" description="Helical" evidence="14">
    <location>
        <begin position="381"/>
        <end position="399"/>
    </location>
</feature>
<evidence type="ECO:0000256" key="12">
    <source>
        <dbReference type="ARBA" id="ARBA00023288"/>
    </source>
</evidence>
<feature type="domain" description="Phytocyanin" evidence="15">
    <location>
        <begin position="497"/>
        <end position="598"/>
    </location>
</feature>
<dbReference type="Proteomes" id="UP000834106">
    <property type="component" value="Chromosome 20"/>
</dbReference>
<keyword evidence="4" id="KW-1003">Cell membrane</keyword>
<evidence type="ECO:0000256" key="9">
    <source>
        <dbReference type="ARBA" id="ARBA00023136"/>
    </source>
</evidence>
<evidence type="ECO:0000313" key="16">
    <source>
        <dbReference type="EMBL" id="CAI9784221.1"/>
    </source>
</evidence>
<reference evidence="16" key="1">
    <citation type="submission" date="2023-05" db="EMBL/GenBank/DDBJ databases">
        <authorList>
            <person name="Huff M."/>
        </authorList>
    </citation>
    <scope>NUCLEOTIDE SEQUENCE</scope>
</reference>
<dbReference type="PROSITE" id="PS51485">
    <property type="entry name" value="PHYTOCYANIN"/>
    <property type="match status" value="1"/>
</dbReference>
<keyword evidence="7" id="KW-0732">Signal</keyword>
<evidence type="ECO:0000256" key="7">
    <source>
        <dbReference type="ARBA" id="ARBA00022729"/>
    </source>
</evidence>
<keyword evidence="9 14" id="KW-0472">Membrane</keyword>
<feature type="transmembrane region" description="Helical" evidence="14">
    <location>
        <begin position="411"/>
        <end position="431"/>
    </location>
</feature>
<comment type="similarity">
    <text evidence="3 14">Belongs to the multi antimicrobial extrusion (MATE) (TC 2.A.66.1) family.</text>
</comment>
<dbReference type="PANTHER" id="PTHR11206">
    <property type="entry name" value="MULTIDRUG RESISTANCE PROTEIN"/>
    <property type="match status" value="1"/>
</dbReference>
<dbReference type="CDD" id="cd13132">
    <property type="entry name" value="MATE_eukaryotic"/>
    <property type="match status" value="1"/>
</dbReference>
<keyword evidence="17" id="KW-1185">Reference proteome</keyword>
<feature type="transmembrane region" description="Helical" evidence="14">
    <location>
        <begin position="152"/>
        <end position="169"/>
    </location>
</feature>
<dbReference type="Gene3D" id="2.60.40.420">
    <property type="entry name" value="Cupredoxins - blue copper proteins"/>
    <property type="match status" value="1"/>
</dbReference>
<dbReference type="GO" id="GO:0098552">
    <property type="term" value="C:side of membrane"/>
    <property type="evidence" value="ECO:0007669"/>
    <property type="project" value="UniProtKB-KW"/>
</dbReference>
<organism evidence="16 17">
    <name type="scientific">Fraxinus pennsylvanica</name>
    <dbReference type="NCBI Taxonomy" id="56036"/>
    <lineage>
        <taxon>Eukaryota</taxon>
        <taxon>Viridiplantae</taxon>
        <taxon>Streptophyta</taxon>
        <taxon>Embryophyta</taxon>
        <taxon>Tracheophyta</taxon>
        <taxon>Spermatophyta</taxon>
        <taxon>Magnoliopsida</taxon>
        <taxon>eudicotyledons</taxon>
        <taxon>Gunneridae</taxon>
        <taxon>Pentapetalae</taxon>
        <taxon>asterids</taxon>
        <taxon>lamiids</taxon>
        <taxon>Lamiales</taxon>
        <taxon>Oleaceae</taxon>
        <taxon>Oleeae</taxon>
        <taxon>Fraxinus</taxon>
    </lineage>
</organism>
<comment type="subcellular location">
    <subcellularLocation>
        <location evidence="2">Cell membrane</location>
        <topology evidence="2">Lipid-anchor</topology>
        <topology evidence="2">GPI-anchor</topology>
    </subcellularLocation>
    <subcellularLocation>
        <location evidence="1">Membrane</location>
        <topology evidence="1">Multi-pass membrane protein</topology>
    </subcellularLocation>
</comment>
<dbReference type="InterPro" id="IPR008972">
    <property type="entry name" value="Cupredoxin"/>
</dbReference>
<feature type="transmembrane region" description="Helical" evidence="14">
    <location>
        <begin position="254"/>
        <end position="274"/>
    </location>
</feature>
<evidence type="ECO:0000256" key="5">
    <source>
        <dbReference type="ARBA" id="ARBA00022622"/>
    </source>
</evidence>
<evidence type="ECO:0000256" key="2">
    <source>
        <dbReference type="ARBA" id="ARBA00004609"/>
    </source>
</evidence>
<dbReference type="InterPro" id="IPR045069">
    <property type="entry name" value="MATE_euk"/>
</dbReference>
<evidence type="ECO:0000256" key="14">
    <source>
        <dbReference type="RuleBase" id="RU004914"/>
    </source>
</evidence>
<feature type="transmembrane region" description="Helical" evidence="14">
    <location>
        <begin position="110"/>
        <end position="132"/>
    </location>
</feature>
<feature type="transmembrane region" description="Helical" evidence="14">
    <location>
        <begin position="478"/>
        <end position="497"/>
    </location>
</feature>
<feature type="transmembrane region" description="Helical" evidence="14">
    <location>
        <begin position="77"/>
        <end position="98"/>
    </location>
</feature>
<evidence type="ECO:0000313" key="17">
    <source>
        <dbReference type="Proteomes" id="UP000834106"/>
    </source>
</evidence>
<dbReference type="GO" id="GO:0005886">
    <property type="term" value="C:plasma membrane"/>
    <property type="evidence" value="ECO:0007669"/>
    <property type="project" value="UniProtKB-SubCell"/>
</dbReference>
<sequence>MSSDGGAMAATGPLLEKNAAERWWSKIIDVDEAKDQILFALPMILTNVAYYFIPLVSVMFAGHLGELQLAGSNLANSWASVSGFALMVGLSGALETLCGQGYGAKQYRMLGIYLQASCIITLIFVIAVSVLWWYSDVVLTLLHQDPRISKAAGLYLKYLIPGLLAYGMLQNILRFLQTQSVVIPMVVCSLLPLVLHIGIAYALVHWTKLAYKGAPLAASISLWISVLMLGLYVLKAKKFEDTWKGFRSESFRHIFSNLKIALPSAAMVCLEYWAFEILVLLAGLMPNSEVTTSLIAMCVNTEAIAYMFAYGLSAAASTRVSNELGAGNPDRAKHAMSVSLKLTILFALSVVLALSFGHNLWASLFSDSPVIINSYSTMTPFLVVSILCDFIQGILSGVARGCGWQHLAMCINLATFYFIGMTIAAVLGFKVKLYAKGLWIGLICGLSVQTIGLLLLTKFTKWTRVESPRYSSQKPVEIYSSLFLIFFVGFTCSSYGYQLNVGGKEGWVINPKESYSHWAQRLRFQVNDTLLFKYEKGMDSVLEVKKDDFDSCDTSSPKMKMEDGNSIFKFDRSGPFYFITGNKTNCNKGQKLIVVILAVRTPTLAPPPTAHAPVAKPPGASPPHHSFASPAFTPSVVLVSTVSLVLSVAFGGFIGF</sequence>
<keyword evidence="12" id="KW-0449">Lipoprotein</keyword>
<dbReference type="InterPro" id="IPR002528">
    <property type="entry name" value="MATE_fam"/>
</dbReference>
<evidence type="ECO:0000256" key="10">
    <source>
        <dbReference type="ARBA" id="ARBA00023157"/>
    </source>
</evidence>
<gene>
    <name evidence="16" type="ORF">FPE_LOCUS31651</name>
</gene>
<evidence type="ECO:0000256" key="8">
    <source>
        <dbReference type="ARBA" id="ARBA00022989"/>
    </source>
</evidence>
<feature type="transmembrane region" description="Helical" evidence="14">
    <location>
        <begin position="437"/>
        <end position="457"/>
    </location>
</feature>
<keyword evidence="11" id="KW-0325">Glycoprotein</keyword>
<dbReference type="GO" id="GO:1990961">
    <property type="term" value="P:xenobiotic detoxification by transmembrane export across the plasma membrane"/>
    <property type="evidence" value="ECO:0007669"/>
    <property type="project" value="InterPro"/>
</dbReference>
<evidence type="ECO:0000256" key="3">
    <source>
        <dbReference type="ARBA" id="ARBA00010199"/>
    </source>
</evidence>